<dbReference type="GO" id="GO:0005886">
    <property type="term" value="C:plasma membrane"/>
    <property type="evidence" value="ECO:0007669"/>
    <property type="project" value="UniProtKB-SubCell"/>
</dbReference>
<dbReference type="InterPro" id="IPR036259">
    <property type="entry name" value="MFS_trans_sf"/>
</dbReference>
<proteinExistence type="predicted"/>
<dbReference type="Proteomes" id="UP000006034">
    <property type="component" value="Unassembled WGS sequence"/>
</dbReference>
<dbReference type="SUPFAM" id="SSF103473">
    <property type="entry name" value="MFS general substrate transporter"/>
    <property type="match status" value="1"/>
</dbReference>
<dbReference type="eggNOG" id="COG2814">
    <property type="taxonomic scope" value="Bacteria"/>
</dbReference>
<feature type="transmembrane region" description="Helical" evidence="6">
    <location>
        <begin position="238"/>
        <end position="261"/>
    </location>
</feature>
<dbReference type="GO" id="GO:0022857">
    <property type="term" value="F:transmembrane transporter activity"/>
    <property type="evidence" value="ECO:0007669"/>
    <property type="project" value="InterPro"/>
</dbReference>
<evidence type="ECO:0000256" key="5">
    <source>
        <dbReference type="ARBA" id="ARBA00023136"/>
    </source>
</evidence>
<evidence type="ECO:0000256" key="1">
    <source>
        <dbReference type="ARBA" id="ARBA00004651"/>
    </source>
</evidence>
<comment type="subcellular location">
    <subcellularLocation>
        <location evidence="1">Cell membrane</location>
        <topology evidence="1">Multi-pass membrane protein</topology>
    </subcellularLocation>
</comment>
<dbReference type="HOGENOM" id="CLU_057648_0_0_7"/>
<name>E5Y4M4_BILW3</name>
<evidence type="ECO:0000256" key="3">
    <source>
        <dbReference type="ARBA" id="ARBA00022692"/>
    </source>
</evidence>
<dbReference type="InterPro" id="IPR011701">
    <property type="entry name" value="MFS"/>
</dbReference>
<gene>
    <name evidence="7" type="ORF">HMPREF0179_01136</name>
</gene>
<dbReference type="PANTHER" id="PTHR43124:SF3">
    <property type="entry name" value="CHLORAMPHENICOL EFFLUX PUMP RV0191"/>
    <property type="match status" value="1"/>
</dbReference>
<evidence type="ECO:0000313" key="7">
    <source>
        <dbReference type="EMBL" id="EFV45030.1"/>
    </source>
</evidence>
<reference evidence="7 8" key="1">
    <citation type="submission" date="2010-10" db="EMBL/GenBank/DDBJ databases">
        <authorList>
            <consortium name="The Broad Institute Genome Sequencing Platform"/>
            <person name="Ward D."/>
            <person name="Earl A."/>
            <person name="Feldgarden M."/>
            <person name="Young S.K."/>
            <person name="Gargeya S."/>
            <person name="Zeng Q."/>
            <person name="Alvarado L."/>
            <person name="Berlin A."/>
            <person name="Bochicchio J."/>
            <person name="Chapman S.B."/>
            <person name="Chen Z."/>
            <person name="Freedman E."/>
            <person name="Gellesch M."/>
            <person name="Goldberg J."/>
            <person name="Griggs A."/>
            <person name="Gujja S."/>
            <person name="Heilman E."/>
            <person name="Heiman D."/>
            <person name="Howarth C."/>
            <person name="Mehta T."/>
            <person name="Neiman D."/>
            <person name="Pearson M."/>
            <person name="Roberts A."/>
            <person name="Saif S."/>
            <person name="Shea T."/>
            <person name="Shenoy N."/>
            <person name="Sisk P."/>
            <person name="Stolte C."/>
            <person name="Sykes S."/>
            <person name="White J."/>
            <person name="Yandava C."/>
            <person name="Allen-Vercoe E."/>
            <person name="Sibley C."/>
            <person name="Ambrose C.E."/>
            <person name="Strauss J."/>
            <person name="Daigneault M."/>
            <person name="Haas B."/>
            <person name="Nusbaum C."/>
            <person name="Birren B."/>
        </authorList>
    </citation>
    <scope>NUCLEOTIDE SEQUENCE [LARGE SCALE GENOMIC DNA]</scope>
    <source>
        <strain evidence="7 8">3_1_6</strain>
    </source>
</reference>
<feature type="transmembrane region" description="Helical" evidence="6">
    <location>
        <begin position="330"/>
        <end position="354"/>
    </location>
</feature>
<feature type="transmembrane region" description="Helical" evidence="6">
    <location>
        <begin position="208"/>
        <end position="232"/>
    </location>
</feature>
<feature type="transmembrane region" description="Helical" evidence="6">
    <location>
        <begin position="273"/>
        <end position="289"/>
    </location>
</feature>
<dbReference type="PANTHER" id="PTHR43124">
    <property type="entry name" value="PURINE EFFLUX PUMP PBUE"/>
    <property type="match status" value="1"/>
</dbReference>
<protein>
    <recommendedName>
        <fullName evidence="9">Major facilitator superfamily (MFS) profile domain-containing protein</fullName>
    </recommendedName>
</protein>
<dbReference type="InterPro" id="IPR050189">
    <property type="entry name" value="MFS_Efflux_Transporters"/>
</dbReference>
<evidence type="ECO:0000256" key="4">
    <source>
        <dbReference type="ARBA" id="ARBA00022989"/>
    </source>
</evidence>
<keyword evidence="4 6" id="KW-1133">Transmembrane helix</keyword>
<sequence>MFPPKPPKGADPRMYFFLFLLTLGTTLGYQGWTLLYTNFAVESAHLSAADNGLVQSLREVPGLLGFLIIPLLLVMKEHRVAAVAALATGLGTALTGFFPSFVPVILTTLLMSFGFHFFEAVNQSLLLQYFDVRTTPVVMGKLRGLAAGGSLAASVFVFFCSDFLPYTMMFLIVGALCMFTGVWGLFLDPTNKELPIQSKKMVFRRKYWLFYLLTLFLGARRQIFIVFALFLLVEHFRFSVNTVSVLFMINYAINWFLNPLIGRTINRIGERKLLSIEYSTAILVFTGYATTGSAWVAGVLYVIDYIVFNFSIALRTFFQKIAEPQDIAPTMAVAQTINHIAAIFVPALGGWLWVEFGYQIPFFIGAALSGCSLLLVQIIDREIRLHAPAKA</sequence>
<feature type="transmembrane region" description="Helical" evidence="6">
    <location>
        <begin position="80"/>
        <end position="98"/>
    </location>
</feature>
<dbReference type="STRING" id="563192.HMPREF0179_01136"/>
<dbReference type="EMBL" id="ADCP02000001">
    <property type="protein sequence ID" value="EFV45030.1"/>
    <property type="molecule type" value="Genomic_DNA"/>
</dbReference>
<feature type="transmembrane region" description="Helical" evidence="6">
    <location>
        <begin position="295"/>
        <end position="318"/>
    </location>
</feature>
<feature type="transmembrane region" description="Helical" evidence="6">
    <location>
        <begin position="360"/>
        <end position="379"/>
    </location>
</feature>
<dbReference type="OrthoDB" id="9774288at2"/>
<keyword evidence="3 6" id="KW-0812">Transmembrane</keyword>
<evidence type="ECO:0000313" key="8">
    <source>
        <dbReference type="Proteomes" id="UP000006034"/>
    </source>
</evidence>
<dbReference type="Gene3D" id="1.20.1250.20">
    <property type="entry name" value="MFS general substrate transporter like domains"/>
    <property type="match status" value="2"/>
</dbReference>
<dbReference type="RefSeq" id="WP_005026029.1">
    <property type="nucleotide sequence ID" value="NZ_KE150238.1"/>
</dbReference>
<keyword evidence="5 6" id="KW-0472">Membrane</keyword>
<feature type="transmembrane region" description="Helical" evidence="6">
    <location>
        <begin position="52"/>
        <end position="73"/>
    </location>
</feature>
<keyword evidence="8" id="KW-1185">Reference proteome</keyword>
<dbReference type="Pfam" id="PF07690">
    <property type="entry name" value="MFS_1"/>
    <property type="match status" value="1"/>
</dbReference>
<reference evidence="7 8" key="2">
    <citation type="submission" date="2013-04" db="EMBL/GenBank/DDBJ databases">
        <title>The Genome Sequence of Bilophila wadsworthia 3_1_6.</title>
        <authorList>
            <consortium name="The Broad Institute Genomics Platform"/>
            <person name="Earl A."/>
            <person name="Ward D."/>
            <person name="Feldgarden M."/>
            <person name="Gevers D."/>
            <person name="Sibley C."/>
            <person name="Strauss J."/>
            <person name="Allen-Vercoe E."/>
            <person name="Walker B."/>
            <person name="Young S."/>
            <person name="Zeng Q."/>
            <person name="Gargeya S."/>
            <person name="Fitzgerald M."/>
            <person name="Haas B."/>
            <person name="Abouelleil A."/>
            <person name="Allen A.W."/>
            <person name="Alvarado L."/>
            <person name="Arachchi H.M."/>
            <person name="Berlin A.M."/>
            <person name="Chapman S.B."/>
            <person name="Gainer-Dewar J."/>
            <person name="Goldberg J."/>
            <person name="Griggs A."/>
            <person name="Gujja S."/>
            <person name="Hansen M."/>
            <person name="Howarth C."/>
            <person name="Imamovic A."/>
            <person name="Ireland A."/>
            <person name="Larimer J."/>
            <person name="McCowan C."/>
            <person name="Murphy C."/>
            <person name="Pearson M."/>
            <person name="Poon T.W."/>
            <person name="Priest M."/>
            <person name="Roberts A."/>
            <person name="Saif S."/>
            <person name="Shea T."/>
            <person name="Sisk P."/>
            <person name="Sykes S."/>
            <person name="Wortman J."/>
            <person name="Nusbaum C."/>
            <person name="Birren B."/>
        </authorList>
    </citation>
    <scope>NUCLEOTIDE SEQUENCE [LARGE SCALE GENOMIC DNA]</scope>
    <source>
        <strain evidence="7 8">3_1_6</strain>
    </source>
</reference>
<accession>E5Y4M4</accession>
<organism evidence="7 8">
    <name type="scientific">Bilophila wadsworthia (strain 3_1_6)</name>
    <dbReference type="NCBI Taxonomy" id="563192"/>
    <lineage>
        <taxon>Bacteria</taxon>
        <taxon>Pseudomonadati</taxon>
        <taxon>Thermodesulfobacteriota</taxon>
        <taxon>Desulfovibrionia</taxon>
        <taxon>Desulfovibrionales</taxon>
        <taxon>Desulfovibrionaceae</taxon>
        <taxon>Bilophila</taxon>
    </lineage>
</organism>
<dbReference type="GeneID" id="78086276"/>
<evidence type="ECO:0000256" key="6">
    <source>
        <dbReference type="SAM" id="Phobius"/>
    </source>
</evidence>
<dbReference type="AlphaFoldDB" id="E5Y4M4"/>
<feature type="transmembrane region" description="Helical" evidence="6">
    <location>
        <begin position="165"/>
        <end position="187"/>
    </location>
</feature>
<evidence type="ECO:0008006" key="9">
    <source>
        <dbReference type="Google" id="ProtNLM"/>
    </source>
</evidence>
<evidence type="ECO:0000256" key="2">
    <source>
        <dbReference type="ARBA" id="ARBA00022475"/>
    </source>
</evidence>
<keyword evidence="2" id="KW-1003">Cell membrane</keyword>
<comment type="caution">
    <text evidence="7">The sequence shown here is derived from an EMBL/GenBank/DDBJ whole genome shotgun (WGS) entry which is preliminary data.</text>
</comment>